<keyword evidence="2" id="KW-0540">Nuclease</keyword>
<name>A0ABV5QPL1_9ACTN</name>
<accession>A0ABV5QPL1</accession>
<dbReference type="Gene3D" id="1.10.30.50">
    <property type="match status" value="1"/>
</dbReference>
<dbReference type="RefSeq" id="WP_345487997.1">
    <property type="nucleotide sequence ID" value="NZ_BAAAWU010000001.1"/>
</dbReference>
<evidence type="ECO:0000259" key="1">
    <source>
        <dbReference type="Pfam" id="PF01844"/>
    </source>
</evidence>
<keyword evidence="2" id="KW-0378">Hydrolase</keyword>
<organism evidence="2 3">
    <name type="scientific">Streptomyces roseoviridis</name>
    <dbReference type="NCBI Taxonomy" id="67361"/>
    <lineage>
        <taxon>Bacteria</taxon>
        <taxon>Bacillati</taxon>
        <taxon>Actinomycetota</taxon>
        <taxon>Actinomycetes</taxon>
        <taxon>Kitasatosporales</taxon>
        <taxon>Streptomycetaceae</taxon>
        <taxon>Streptomyces</taxon>
    </lineage>
</organism>
<dbReference type="EMBL" id="JBHMCT010000008">
    <property type="protein sequence ID" value="MFB9555439.1"/>
    <property type="molecule type" value="Genomic_DNA"/>
</dbReference>
<sequence length="259" mass="28997">MPQIAWIRDELLLACALVVENGWRELRQTDPRVHELSALLRSIPLHGNAVDDPRFRSVNSVSRKTTDIATAHPAHAGGSTKGGRPTREIVADFVRHEADMLAAAKALRAGIMSGELRHASESVAAPGPEGDSSALEGQLLARWTLYRERDRGLRERKIRHAQRLQKSLRCEVCTFDFGETYGPLGVGYVEVHHRLPLHVSGPRETTLDDLAFLCANCHRMCHRNHEGESWRTPDDLRTELGWREGSVPDEARTPLDDRS</sequence>
<proteinExistence type="predicted"/>
<feature type="domain" description="HNH" evidence="1">
    <location>
        <begin position="170"/>
        <end position="223"/>
    </location>
</feature>
<reference evidence="2 3" key="1">
    <citation type="submission" date="2024-09" db="EMBL/GenBank/DDBJ databases">
        <authorList>
            <person name="Sun Q."/>
            <person name="Mori K."/>
        </authorList>
    </citation>
    <scope>NUCLEOTIDE SEQUENCE [LARGE SCALE GENOMIC DNA]</scope>
    <source>
        <strain evidence="2 3">JCM 4414</strain>
    </source>
</reference>
<comment type="caution">
    <text evidence="2">The sequence shown here is derived from an EMBL/GenBank/DDBJ whole genome shotgun (WGS) entry which is preliminary data.</text>
</comment>
<keyword evidence="2" id="KW-0255">Endonuclease</keyword>
<dbReference type="InterPro" id="IPR002711">
    <property type="entry name" value="HNH"/>
</dbReference>
<evidence type="ECO:0000313" key="2">
    <source>
        <dbReference type="EMBL" id="MFB9555439.1"/>
    </source>
</evidence>
<protein>
    <submittedName>
        <fullName evidence="2">HNH endonuclease</fullName>
    </submittedName>
</protein>
<gene>
    <name evidence="2" type="ORF">ACFFTP_14745</name>
</gene>
<dbReference type="Proteomes" id="UP001589716">
    <property type="component" value="Unassembled WGS sequence"/>
</dbReference>
<dbReference type="CDD" id="cd00085">
    <property type="entry name" value="HNHc"/>
    <property type="match status" value="1"/>
</dbReference>
<dbReference type="Pfam" id="PF01844">
    <property type="entry name" value="HNH"/>
    <property type="match status" value="1"/>
</dbReference>
<dbReference type="GO" id="GO:0004519">
    <property type="term" value="F:endonuclease activity"/>
    <property type="evidence" value="ECO:0007669"/>
    <property type="project" value="UniProtKB-KW"/>
</dbReference>
<evidence type="ECO:0000313" key="3">
    <source>
        <dbReference type="Proteomes" id="UP001589716"/>
    </source>
</evidence>
<dbReference type="InterPro" id="IPR003615">
    <property type="entry name" value="HNH_nuc"/>
</dbReference>
<keyword evidence="3" id="KW-1185">Reference proteome</keyword>